<dbReference type="Proteomes" id="UP001530377">
    <property type="component" value="Unassembled WGS sequence"/>
</dbReference>
<sequence length="677" mass="74588">MSDLIFVEPASLLRQLERYRTDDAEEGSFLGNGDSAAAAIAMDRRTTSIARRSSSTTSYDRGADGKTTTTMTSFGESAIAMEQHAKFRARFQDRGSDAAGGVKRNDIDSGVVTNGEDAVVDGDLDVVDDGGHDDDDNVEDINESDNEVEGKDDDNEEGDYEYQSTNDSGAAALAAQLKTEQIRRHLLLSDAYYLARPSKNVRGRRAHTTVAAVHAKYKDRNISKTQQRKMYARRFGNGRREDMALAASRRKEDAARLQCILDRVCGIDRINGGGADYDSLGQDGVYAPPTTLLHMLLRKFDFETAIQSSGTLDDSFSDRTAGSLSPEDKCDPLSSTLRVPLRGDTARNDNDLPPLRLVIISDTHGFEGALSRFVDKPDCSGLSSETRTGVHCDDFLLPQADVLIHCGDFAASGSKKTQRAAARRLDDFLARQTHIPEKIVVQGNHDPDSPAKVLFPNSKALYVRSSSTLSVNGVSFALQPYSRRLAFRSIRKGLSSSMPFLSECDILVSHEPPKGILDLTYHGFSAGSTYLRELVEHAEHKPRLWLCGHIHESRGVITKHFRPEHRHVDEQEYASTMVINASNANSGKANRIVSGAVVVEIERRPSDTWSQQSVENTLRSWRIDHVDIFSDSADRSSGLATLGNDLELYTTRPGVRRRKGVSQSARQQMKNVSVSKT</sequence>
<keyword evidence="4" id="KW-1185">Reference proteome</keyword>
<organism evidence="3 4">
    <name type="scientific">Cyclostephanos tholiformis</name>
    <dbReference type="NCBI Taxonomy" id="382380"/>
    <lineage>
        <taxon>Eukaryota</taxon>
        <taxon>Sar</taxon>
        <taxon>Stramenopiles</taxon>
        <taxon>Ochrophyta</taxon>
        <taxon>Bacillariophyta</taxon>
        <taxon>Coscinodiscophyceae</taxon>
        <taxon>Thalassiosirophycidae</taxon>
        <taxon>Stephanodiscales</taxon>
        <taxon>Stephanodiscaceae</taxon>
        <taxon>Cyclostephanos</taxon>
    </lineage>
</organism>
<dbReference type="Gene3D" id="3.60.21.10">
    <property type="match status" value="1"/>
</dbReference>
<dbReference type="PANTHER" id="PTHR12905">
    <property type="entry name" value="METALLOPHOSPHOESTERASE"/>
    <property type="match status" value="1"/>
</dbReference>
<dbReference type="EMBL" id="JALLPB020000041">
    <property type="protein sequence ID" value="KAL3823261.1"/>
    <property type="molecule type" value="Genomic_DNA"/>
</dbReference>
<evidence type="ECO:0000259" key="2">
    <source>
        <dbReference type="Pfam" id="PF00149"/>
    </source>
</evidence>
<reference evidence="3 4" key="1">
    <citation type="submission" date="2024-10" db="EMBL/GenBank/DDBJ databases">
        <title>Updated reference genomes for cyclostephanoid diatoms.</title>
        <authorList>
            <person name="Roberts W.R."/>
            <person name="Alverson A.J."/>
        </authorList>
    </citation>
    <scope>NUCLEOTIDE SEQUENCE [LARGE SCALE GENOMIC DNA]</scope>
    <source>
        <strain evidence="3 4">AJA228-03</strain>
    </source>
</reference>
<name>A0ABD3SFN9_9STRA</name>
<feature type="compositionally biased region" description="Polar residues" evidence="1">
    <location>
        <begin position="661"/>
        <end position="677"/>
    </location>
</feature>
<dbReference type="InterPro" id="IPR029052">
    <property type="entry name" value="Metallo-depent_PP-like"/>
</dbReference>
<feature type="domain" description="Calcineurin-like phosphoesterase" evidence="2">
    <location>
        <begin position="355"/>
        <end position="552"/>
    </location>
</feature>
<feature type="region of interest" description="Disordered" evidence="1">
    <location>
        <begin position="47"/>
        <end position="68"/>
    </location>
</feature>
<dbReference type="PANTHER" id="PTHR12905:SF0">
    <property type="entry name" value="CALCINEURIN-LIKE PHOSPHOESTERASE DOMAIN-CONTAINING PROTEIN"/>
    <property type="match status" value="1"/>
</dbReference>
<feature type="region of interest" description="Disordered" evidence="1">
    <location>
        <begin position="95"/>
        <end position="164"/>
    </location>
</feature>
<protein>
    <recommendedName>
        <fullName evidence="2">Calcineurin-like phosphoesterase domain-containing protein</fullName>
    </recommendedName>
</protein>
<accession>A0ABD3SFN9</accession>
<dbReference type="Pfam" id="PF00149">
    <property type="entry name" value="Metallophos"/>
    <property type="match status" value="1"/>
</dbReference>
<evidence type="ECO:0000313" key="4">
    <source>
        <dbReference type="Proteomes" id="UP001530377"/>
    </source>
</evidence>
<feature type="region of interest" description="Disordered" evidence="1">
    <location>
        <begin position="655"/>
        <end position="677"/>
    </location>
</feature>
<gene>
    <name evidence="3" type="ORF">ACHAXA_003409</name>
</gene>
<dbReference type="InterPro" id="IPR051693">
    <property type="entry name" value="UPF0046_metallophosphoest"/>
</dbReference>
<feature type="compositionally biased region" description="Acidic residues" evidence="1">
    <location>
        <begin position="118"/>
        <end position="160"/>
    </location>
</feature>
<evidence type="ECO:0000313" key="3">
    <source>
        <dbReference type="EMBL" id="KAL3823261.1"/>
    </source>
</evidence>
<dbReference type="AlphaFoldDB" id="A0ABD3SFN9"/>
<comment type="caution">
    <text evidence="3">The sequence shown here is derived from an EMBL/GenBank/DDBJ whole genome shotgun (WGS) entry which is preliminary data.</text>
</comment>
<evidence type="ECO:0000256" key="1">
    <source>
        <dbReference type="SAM" id="MobiDB-lite"/>
    </source>
</evidence>
<dbReference type="InterPro" id="IPR004843">
    <property type="entry name" value="Calcineurin-like_PHP"/>
</dbReference>
<dbReference type="SUPFAM" id="SSF56300">
    <property type="entry name" value="Metallo-dependent phosphatases"/>
    <property type="match status" value="1"/>
</dbReference>
<feature type="compositionally biased region" description="Low complexity" evidence="1">
    <location>
        <begin position="47"/>
        <end position="58"/>
    </location>
</feature>
<proteinExistence type="predicted"/>